<dbReference type="SUPFAM" id="SSF52091">
    <property type="entry name" value="SpoIIaa-like"/>
    <property type="match status" value="1"/>
</dbReference>
<dbReference type="InterPro" id="IPR002645">
    <property type="entry name" value="STAS_dom"/>
</dbReference>
<dbReference type="InterPro" id="IPR036513">
    <property type="entry name" value="STAS_dom_sf"/>
</dbReference>
<feature type="domain" description="STAS" evidence="1">
    <location>
        <begin position="44"/>
        <end position="130"/>
    </location>
</feature>
<keyword evidence="3" id="KW-1185">Reference proteome</keyword>
<dbReference type="Proteomes" id="UP000220133">
    <property type="component" value="Chromosome"/>
</dbReference>
<sequence>MILLLKILFFIVLNITPGDMIFKYDTKEKLVVFRLEEPAFNANLAEDFITAIHNLKDLDGRSLVLDMADVQSIDHPGIEAILAVYQEIYAKNLSCCLANLNSALTAQVNDAAGDQFINIVPTVSEAMDIVMMEEIERELGLDIDEGM</sequence>
<name>A0A291R045_9BACT</name>
<organism evidence="2 3">
    <name type="scientific">Chitinophaga caeni</name>
    <dbReference type="NCBI Taxonomy" id="2029983"/>
    <lineage>
        <taxon>Bacteria</taxon>
        <taxon>Pseudomonadati</taxon>
        <taxon>Bacteroidota</taxon>
        <taxon>Chitinophagia</taxon>
        <taxon>Chitinophagales</taxon>
        <taxon>Chitinophagaceae</taxon>
        <taxon>Chitinophaga</taxon>
    </lineage>
</organism>
<gene>
    <name evidence="2" type="ORF">COR50_22105</name>
</gene>
<dbReference type="EMBL" id="CP023777">
    <property type="protein sequence ID" value="ATL49649.1"/>
    <property type="molecule type" value="Genomic_DNA"/>
</dbReference>
<dbReference type="Pfam" id="PF01740">
    <property type="entry name" value="STAS"/>
    <property type="match status" value="1"/>
</dbReference>
<protein>
    <recommendedName>
        <fullName evidence="1">STAS domain-containing protein</fullName>
    </recommendedName>
</protein>
<dbReference type="PROSITE" id="PS50801">
    <property type="entry name" value="STAS"/>
    <property type="match status" value="1"/>
</dbReference>
<accession>A0A291R045</accession>
<proteinExistence type="predicted"/>
<reference evidence="2 3" key="1">
    <citation type="submission" date="2017-10" db="EMBL/GenBank/DDBJ databases">
        <title>Paenichitinophaga pekingensis gen. nov., sp. nov., isolated from activated sludge.</title>
        <authorList>
            <person name="Jin D."/>
            <person name="Kong X."/>
            <person name="Deng Y."/>
            <person name="Bai Z."/>
        </authorList>
    </citation>
    <scope>NUCLEOTIDE SEQUENCE [LARGE SCALE GENOMIC DNA]</scope>
    <source>
        <strain evidence="2 3">13</strain>
    </source>
</reference>
<evidence type="ECO:0000313" key="3">
    <source>
        <dbReference type="Proteomes" id="UP000220133"/>
    </source>
</evidence>
<dbReference type="KEGG" id="cbae:COR50_22105"/>
<evidence type="ECO:0000313" key="2">
    <source>
        <dbReference type="EMBL" id="ATL49649.1"/>
    </source>
</evidence>
<dbReference type="Gene3D" id="3.30.750.24">
    <property type="entry name" value="STAS domain"/>
    <property type="match status" value="1"/>
</dbReference>
<evidence type="ECO:0000259" key="1">
    <source>
        <dbReference type="PROSITE" id="PS50801"/>
    </source>
</evidence>
<dbReference type="AlphaFoldDB" id="A0A291R045"/>